<proteinExistence type="predicted"/>
<keyword evidence="2" id="KW-1185">Reference proteome</keyword>
<dbReference type="AlphaFoldDB" id="A0A2W7C5L1"/>
<evidence type="ECO:0000313" key="2">
    <source>
        <dbReference type="Proteomes" id="UP000248616"/>
    </source>
</evidence>
<dbReference type="Proteomes" id="UP000248616">
    <property type="component" value="Unassembled WGS sequence"/>
</dbReference>
<protein>
    <submittedName>
        <fullName evidence="1">Uncharacterized protein</fullName>
    </submittedName>
</protein>
<comment type="caution">
    <text evidence="1">The sequence shown here is derived from an EMBL/GenBank/DDBJ whole genome shotgun (WGS) entry which is preliminary data.</text>
</comment>
<evidence type="ECO:0000313" key="1">
    <source>
        <dbReference type="EMBL" id="PZV37108.1"/>
    </source>
</evidence>
<reference evidence="2" key="1">
    <citation type="submission" date="2017-03" db="EMBL/GenBank/DDBJ databases">
        <authorList>
            <person name="Safronova V.I."/>
            <person name="Sazanova A.L."/>
            <person name="Chirak E.R."/>
        </authorList>
    </citation>
    <scope>NUCLEOTIDE SEQUENCE [LARGE SCALE GENOMIC DNA]</scope>
    <source>
        <strain evidence="2">Ach-343</strain>
    </source>
</reference>
<dbReference type="EMBL" id="MZXV01000037">
    <property type="protein sequence ID" value="PZV37108.1"/>
    <property type="molecule type" value="Genomic_DNA"/>
</dbReference>
<sequence>MVQGSQRPCQLAQRSKCMNMLGKTSQCPRWPVVMNLTFLPMFVLNLPYSAAVRALETLRAARKAWPIRTVQNRQGHKDACGTQPLPVFLRPFRLGDISGAGEANKKAFDYLCCCLELAAIWVVKRFL</sequence>
<organism evidence="1 2">
    <name type="scientific">Mesorhizobium kowhaii</name>
    <dbReference type="NCBI Taxonomy" id="1300272"/>
    <lineage>
        <taxon>Bacteria</taxon>
        <taxon>Pseudomonadati</taxon>
        <taxon>Pseudomonadota</taxon>
        <taxon>Alphaproteobacteria</taxon>
        <taxon>Hyphomicrobiales</taxon>
        <taxon>Phyllobacteriaceae</taxon>
        <taxon>Mesorhizobium</taxon>
    </lineage>
</organism>
<gene>
    <name evidence="1" type="ORF">B5V02_17960</name>
</gene>
<accession>A0A2W7C5L1</accession>
<name>A0A2W7C5L1_9HYPH</name>